<dbReference type="Gramene" id="PRQ24465">
    <property type="protein sequence ID" value="PRQ24465"/>
    <property type="gene ID" value="RchiOBHm_Chr6g0272691"/>
</dbReference>
<proteinExistence type="predicted"/>
<organism evidence="1 2">
    <name type="scientific">Rosa chinensis</name>
    <name type="common">China rose</name>
    <dbReference type="NCBI Taxonomy" id="74649"/>
    <lineage>
        <taxon>Eukaryota</taxon>
        <taxon>Viridiplantae</taxon>
        <taxon>Streptophyta</taxon>
        <taxon>Embryophyta</taxon>
        <taxon>Tracheophyta</taxon>
        <taxon>Spermatophyta</taxon>
        <taxon>Magnoliopsida</taxon>
        <taxon>eudicotyledons</taxon>
        <taxon>Gunneridae</taxon>
        <taxon>Pentapetalae</taxon>
        <taxon>rosids</taxon>
        <taxon>fabids</taxon>
        <taxon>Rosales</taxon>
        <taxon>Rosaceae</taxon>
        <taxon>Rosoideae</taxon>
        <taxon>Rosoideae incertae sedis</taxon>
        <taxon>Rosa</taxon>
    </lineage>
</organism>
<gene>
    <name evidence="1" type="ORF">RchiOBHm_Chr6g0272691</name>
</gene>
<evidence type="ECO:0000313" key="2">
    <source>
        <dbReference type="Proteomes" id="UP000238479"/>
    </source>
</evidence>
<sequence>MRMKFHRLRVPGILTVFASFTGQSNQVLNQIPRLLSFGIALRKARELQIT</sequence>
<accession>A0A2P6PRB3</accession>
<keyword evidence="2" id="KW-1185">Reference proteome</keyword>
<dbReference type="EMBL" id="PDCK01000044">
    <property type="protein sequence ID" value="PRQ24465.1"/>
    <property type="molecule type" value="Genomic_DNA"/>
</dbReference>
<protein>
    <submittedName>
        <fullName evidence="1">Uncharacterized protein</fullName>
    </submittedName>
</protein>
<reference evidence="1 2" key="1">
    <citation type="journal article" date="2018" name="Nat. Genet.">
        <title>The Rosa genome provides new insights in the design of modern roses.</title>
        <authorList>
            <person name="Bendahmane M."/>
        </authorList>
    </citation>
    <scope>NUCLEOTIDE SEQUENCE [LARGE SCALE GENOMIC DNA]</scope>
    <source>
        <strain evidence="2">cv. Old Blush</strain>
    </source>
</reference>
<name>A0A2P6PRB3_ROSCH</name>
<dbReference type="AlphaFoldDB" id="A0A2P6PRB3"/>
<dbReference type="Proteomes" id="UP000238479">
    <property type="component" value="Chromosome 6"/>
</dbReference>
<comment type="caution">
    <text evidence="1">The sequence shown here is derived from an EMBL/GenBank/DDBJ whole genome shotgun (WGS) entry which is preliminary data.</text>
</comment>
<evidence type="ECO:0000313" key="1">
    <source>
        <dbReference type="EMBL" id="PRQ24465.1"/>
    </source>
</evidence>